<dbReference type="EMBL" id="KZ819746">
    <property type="protein sequence ID" value="PWN53007.1"/>
    <property type="molecule type" value="Genomic_DNA"/>
</dbReference>
<name>A0ACD0P4S8_9BASI</name>
<proteinExistence type="predicted"/>
<accession>A0ACD0P4S8</accession>
<dbReference type="Proteomes" id="UP000245626">
    <property type="component" value="Unassembled WGS sequence"/>
</dbReference>
<reference evidence="1 2" key="1">
    <citation type="journal article" date="2018" name="Mol. Biol. Evol.">
        <title>Broad Genomic Sampling Reveals a Smut Pathogenic Ancestry of the Fungal Clade Ustilaginomycotina.</title>
        <authorList>
            <person name="Kijpornyongpan T."/>
            <person name="Mondo S.J."/>
            <person name="Barry K."/>
            <person name="Sandor L."/>
            <person name="Lee J."/>
            <person name="Lipzen A."/>
            <person name="Pangilinan J."/>
            <person name="LaButti K."/>
            <person name="Hainaut M."/>
            <person name="Henrissat B."/>
            <person name="Grigoriev I.V."/>
            <person name="Spatafora J.W."/>
            <person name="Aime M.C."/>
        </authorList>
    </citation>
    <scope>NUCLEOTIDE SEQUENCE [LARGE SCALE GENOMIC DNA]</scope>
    <source>
        <strain evidence="1 2">SA 807</strain>
    </source>
</reference>
<gene>
    <name evidence="1" type="ORF">IE53DRAFT_384530</name>
</gene>
<evidence type="ECO:0000313" key="2">
    <source>
        <dbReference type="Proteomes" id="UP000245626"/>
    </source>
</evidence>
<protein>
    <submittedName>
        <fullName evidence="1">Uncharacterized protein</fullName>
    </submittedName>
</protein>
<sequence>MSLFLSLSLSPSPSLSLSLFLLAPPQPTSVQATSSFSSRKEMCQPREKTGVRDHIVSSSRVIKVLSRLGMEECIL</sequence>
<keyword evidence="2" id="KW-1185">Reference proteome</keyword>
<evidence type="ECO:0000313" key="1">
    <source>
        <dbReference type="EMBL" id="PWN53007.1"/>
    </source>
</evidence>
<organism evidence="1 2">
    <name type="scientific">Violaceomyces palustris</name>
    <dbReference type="NCBI Taxonomy" id="1673888"/>
    <lineage>
        <taxon>Eukaryota</taxon>
        <taxon>Fungi</taxon>
        <taxon>Dikarya</taxon>
        <taxon>Basidiomycota</taxon>
        <taxon>Ustilaginomycotina</taxon>
        <taxon>Ustilaginomycetes</taxon>
        <taxon>Violaceomycetales</taxon>
        <taxon>Violaceomycetaceae</taxon>
        <taxon>Violaceomyces</taxon>
    </lineage>
</organism>